<feature type="transmembrane region" description="Helical" evidence="1">
    <location>
        <begin position="65"/>
        <end position="82"/>
    </location>
</feature>
<protein>
    <submittedName>
        <fullName evidence="2">Uncharacterized protein</fullName>
    </submittedName>
</protein>
<name>A0A7J7P831_9MAGN</name>
<gene>
    <name evidence="2" type="ORF">GIB67_036513</name>
</gene>
<keyword evidence="1" id="KW-1133">Transmembrane helix</keyword>
<proteinExistence type="predicted"/>
<evidence type="ECO:0000313" key="3">
    <source>
        <dbReference type="Proteomes" id="UP000541444"/>
    </source>
</evidence>
<evidence type="ECO:0000313" key="2">
    <source>
        <dbReference type="EMBL" id="KAF6175422.1"/>
    </source>
</evidence>
<feature type="transmembrane region" description="Helical" evidence="1">
    <location>
        <begin position="12"/>
        <end position="33"/>
    </location>
</feature>
<dbReference type="AlphaFoldDB" id="A0A7J7P831"/>
<dbReference type="EMBL" id="JACGCM010000188">
    <property type="protein sequence ID" value="KAF6175422.1"/>
    <property type="molecule type" value="Genomic_DNA"/>
</dbReference>
<accession>A0A7J7P831</accession>
<organism evidence="2 3">
    <name type="scientific">Kingdonia uniflora</name>
    <dbReference type="NCBI Taxonomy" id="39325"/>
    <lineage>
        <taxon>Eukaryota</taxon>
        <taxon>Viridiplantae</taxon>
        <taxon>Streptophyta</taxon>
        <taxon>Embryophyta</taxon>
        <taxon>Tracheophyta</taxon>
        <taxon>Spermatophyta</taxon>
        <taxon>Magnoliopsida</taxon>
        <taxon>Ranunculales</taxon>
        <taxon>Circaeasteraceae</taxon>
        <taxon>Kingdonia</taxon>
    </lineage>
</organism>
<evidence type="ECO:0000256" key="1">
    <source>
        <dbReference type="SAM" id="Phobius"/>
    </source>
</evidence>
<dbReference type="Proteomes" id="UP000541444">
    <property type="component" value="Unassembled WGS sequence"/>
</dbReference>
<keyword evidence="3" id="KW-1185">Reference proteome</keyword>
<keyword evidence="1" id="KW-0472">Membrane</keyword>
<comment type="caution">
    <text evidence="2">The sequence shown here is derived from an EMBL/GenBank/DDBJ whole genome shotgun (WGS) entry which is preliminary data.</text>
</comment>
<reference evidence="2 3" key="1">
    <citation type="journal article" date="2020" name="IScience">
        <title>Genome Sequencing of the Endangered Kingdonia uniflora (Circaeasteraceae, Ranunculales) Reveals Potential Mechanisms of Evolutionary Specialization.</title>
        <authorList>
            <person name="Sun Y."/>
            <person name="Deng T."/>
            <person name="Zhang A."/>
            <person name="Moore M.J."/>
            <person name="Landis J.B."/>
            <person name="Lin N."/>
            <person name="Zhang H."/>
            <person name="Zhang X."/>
            <person name="Huang J."/>
            <person name="Zhang X."/>
            <person name="Sun H."/>
            <person name="Wang H."/>
        </authorList>
    </citation>
    <scope>NUCLEOTIDE SEQUENCE [LARGE SCALE GENOMIC DNA]</scope>
    <source>
        <strain evidence="2">TB1705</strain>
        <tissue evidence="2">Leaf</tissue>
    </source>
</reference>
<sequence length="145" mass="16729">MLSTNIIIFKDFFLETCCSSYSTAILTASFFFWKLVVQQLVFFRHLLTAILTASFFFNYKCHSSPTLFSLLIFYTILPLYLTNKTSMSSSSSQSNSQYHSQSSNTNQQRNVFPPQFGTFDPSQIPNTSQDLRYVCQLFPTPENQF</sequence>
<keyword evidence="1" id="KW-0812">Transmembrane</keyword>